<dbReference type="SUPFAM" id="SSF103473">
    <property type="entry name" value="MFS general substrate transporter"/>
    <property type="match status" value="1"/>
</dbReference>
<evidence type="ECO:0000313" key="9">
    <source>
        <dbReference type="EMBL" id="AII09552.1"/>
    </source>
</evidence>
<comment type="subcellular location">
    <subcellularLocation>
        <location evidence="1">Cell inner membrane</location>
        <topology evidence="1">Multi-pass membrane protein</topology>
    </subcellularLocation>
</comment>
<evidence type="ECO:0000256" key="7">
    <source>
        <dbReference type="SAM" id="Phobius"/>
    </source>
</evidence>
<dbReference type="Proteomes" id="UP000028488">
    <property type="component" value="Chromosome"/>
</dbReference>
<dbReference type="RefSeq" id="WP_112298715.1">
    <property type="nucleotide sequence ID" value="NZ_CP008947.1"/>
</dbReference>
<name>A0A076EWA9_RHOOP</name>
<protein>
    <submittedName>
        <fullName evidence="9">MFS transporter</fullName>
    </submittedName>
</protein>
<accession>A0A076EWA9</accession>
<keyword evidence="3" id="KW-1003">Cell membrane</keyword>
<evidence type="ECO:0000259" key="8">
    <source>
        <dbReference type="PROSITE" id="PS50850"/>
    </source>
</evidence>
<evidence type="ECO:0000256" key="6">
    <source>
        <dbReference type="ARBA" id="ARBA00023136"/>
    </source>
</evidence>
<feature type="transmembrane region" description="Helical" evidence="7">
    <location>
        <begin position="12"/>
        <end position="40"/>
    </location>
</feature>
<dbReference type="InterPro" id="IPR005829">
    <property type="entry name" value="Sugar_transporter_CS"/>
</dbReference>
<feature type="transmembrane region" description="Helical" evidence="7">
    <location>
        <begin position="227"/>
        <end position="245"/>
    </location>
</feature>
<evidence type="ECO:0000313" key="10">
    <source>
        <dbReference type="Proteomes" id="UP000028488"/>
    </source>
</evidence>
<feature type="transmembrane region" description="Helical" evidence="7">
    <location>
        <begin position="382"/>
        <end position="403"/>
    </location>
</feature>
<sequence length="413" mass="43244">MTATETAVTRRFGPLILLNLATLFSSTGNGIAIVVLPWLVLERTGRASDAAIVAGAATLPLLLSSLFAGTFVDLFGRRRTSMISDCLSALSVAAIPVIANTTGLTVTVIAVLAAIGAAFDPAGIAARESMLPAATKSAGWSLDRMNSLYEANYNVAYLVGPGIGGVLIATVGAVNTLWVTAVGFVLSVVTIAFLRLENAGRPDTATRPTSIWHGTLEGLKFVWHNRLLRTIALVDMAVVALYMPVESVVFPVYFTELDKPAQLGSVLMALSIGGVVGALAYGPLAPFVSRRMLMVVAVTVLGAAMVAMAFLPPLWAILALALLQGLVFGPVGPIANYAMQTRSPEHMRGRVTGVMTSTAYAAGPLGYLLAGPLLDKWGIQPTFFVLAIPVLIIGLACFALPVLKELDDKVPVS</sequence>
<keyword evidence="5 7" id="KW-1133">Transmembrane helix</keyword>
<dbReference type="PANTHER" id="PTHR23513:SF9">
    <property type="entry name" value="ENTEROBACTIN EXPORTER ENTS"/>
    <property type="match status" value="1"/>
</dbReference>
<dbReference type="InterPro" id="IPR036259">
    <property type="entry name" value="MFS_trans_sf"/>
</dbReference>
<dbReference type="PROSITE" id="PS50850">
    <property type="entry name" value="MFS"/>
    <property type="match status" value="1"/>
</dbReference>
<dbReference type="Pfam" id="PF05977">
    <property type="entry name" value="MFS_3"/>
    <property type="match status" value="1"/>
</dbReference>
<organism evidence="9 10">
    <name type="scientific">Rhodococcus opacus</name>
    <name type="common">Nocardia opaca</name>
    <dbReference type="NCBI Taxonomy" id="37919"/>
    <lineage>
        <taxon>Bacteria</taxon>
        <taxon>Bacillati</taxon>
        <taxon>Actinomycetota</taxon>
        <taxon>Actinomycetes</taxon>
        <taxon>Mycobacteriales</taxon>
        <taxon>Nocardiaceae</taxon>
        <taxon>Rhodococcus</taxon>
    </lineage>
</organism>
<dbReference type="EMBL" id="CP008947">
    <property type="protein sequence ID" value="AII09552.1"/>
    <property type="molecule type" value="Genomic_DNA"/>
</dbReference>
<dbReference type="GO" id="GO:0005886">
    <property type="term" value="C:plasma membrane"/>
    <property type="evidence" value="ECO:0007669"/>
    <property type="project" value="UniProtKB-SubCell"/>
</dbReference>
<keyword evidence="2" id="KW-0813">Transport</keyword>
<feature type="transmembrane region" description="Helical" evidence="7">
    <location>
        <begin position="292"/>
        <end position="311"/>
    </location>
</feature>
<keyword evidence="6 7" id="KW-0472">Membrane</keyword>
<dbReference type="InterPro" id="IPR010290">
    <property type="entry name" value="TM_effector"/>
</dbReference>
<evidence type="ECO:0000256" key="3">
    <source>
        <dbReference type="ARBA" id="ARBA00022475"/>
    </source>
</evidence>
<dbReference type="Gene3D" id="1.20.1250.20">
    <property type="entry name" value="MFS general substrate transporter like domains"/>
    <property type="match status" value="1"/>
</dbReference>
<dbReference type="InterPro" id="IPR020846">
    <property type="entry name" value="MFS_dom"/>
</dbReference>
<dbReference type="PROSITE" id="PS00216">
    <property type="entry name" value="SUGAR_TRANSPORT_1"/>
    <property type="match status" value="1"/>
</dbReference>
<evidence type="ECO:0000256" key="2">
    <source>
        <dbReference type="ARBA" id="ARBA00022448"/>
    </source>
</evidence>
<feature type="transmembrane region" description="Helical" evidence="7">
    <location>
        <begin position="317"/>
        <end position="339"/>
    </location>
</feature>
<dbReference type="eggNOG" id="COG2271">
    <property type="taxonomic scope" value="Bacteria"/>
</dbReference>
<feature type="domain" description="Major facilitator superfamily (MFS) profile" evidence="8">
    <location>
        <begin position="14"/>
        <end position="405"/>
    </location>
</feature>
<evidence type="ECO:0000256" key="5">
    <source>
        <dbReference type="ARBA" id="ARBA00022989"/>
    </source>
</evidence>
<feature type="transmembrane region" description="Helical" evidence="7">
    <location>
        <begin position="351"/>
        <end position="370"/>
    </location>
</feature>
<dbReference type="GO" id="GO:0022857">
    <property type="term" value="F:transmembrane transporter activity"/>
    <property type="evidence" value="ECO:0007669"/>
    <property type="project" value="InterPro"/>
</dbReference>
<reference evidence="9 10" key="1">
    <citation type="submission" date="2014-07" db="EMBL/GenBank/DDBJ databases">
        <title>Genome Sequence of Rhodococcus opacus Strain R7, a Biodegrader of Mono- and Polycyclic Aromatic Hydrocarbons.</title>
        <authorList>
            <person name="Di Gennaro P."/>
            <person name="Zampolli J."/>
            <person name="Presti I."/>
            <person name="Cappelletti M."/>
            <person name="D'Ursi P."/>
            <person name="Orro A."/>
            <person name="Mezzelani A."/>
            <person name="Milanesi L."/>
        </authorList>
    </citation>
    <scope>NUCLEOTIDE SEQUENCE [LARGE SCALE GENOMIC DNA]</scope>
    <source>
        <strain evidence="9 10">R7</strain>
    </source>
</reference>
<dbReference type="CDD" id="cd06173">
    <property type="entry name" value="MFS_MefA_like"/>
    <property type="match status" value="1"/>
</dbReference>
<feature type="transmembrane region" description="Helical" evidence="7">
    <location>
        <begin position="177"/>
        <end position="196"/>
    </location>
</feature>
<feature type="transmembrane region" description="Helical" evidence="7">
    <location>
        <begin position="52"/>
        <end position="75"/>
    </location>
</feature>
<gene>
    <name evidence="9" type="ORF">EP51_34895</name>
</gene>
<evidence type="ECO:0000256" key="4">
    <source>
        <dbReference type="ARBA" id="ARBA00022692"/>
    </source>
</evidence>
<feature type="transmembrane region" description="Helical" evidence="7">
    <location>
        <begin position="265"/>
        <end position="285"/>
    </location>
</feature>
<proteinExistence type="predicted"/>
<evidence type="ECO:0000256" key="1">
    <source>
        <dbReference type="ARBA" id="ARBA00004429"/>
    </source>
</evidence>
<dbReference type="AlphaFoldDB" id="A0A076EWA9"/>
<dbReference type="PANTHER" id="PTHR23513">
    <property type="entry name" value="INTEGRAL MEMBRANE EFFLUX PROTEIN-RELATED"/>
    <property type="match status" value="1"/>
</dbReference>
<keyword evidence="4 7" id="KW-0812">Transmembrane</keyword>